<evidence type="ECO:0000313" key="2">
    <source>
        <dbReference type="EMBL" id="PNF78184.1"/>
    </source>
</evidence>
<name>A0A8E2QHJ3_9GAMM</name>
<gene>
    <name evidence="2" type="ORF">CXK95_02510</name>
</gene>
<dbReference type="AlphaFoldDB" id="A0A8E2QHJ3"/>
<dbReference type="EMBL" id="POUK01000001">
    <property type="protein sequence ID" value="PNF78184.1"/>
    <property type="molecule type" value="Genomic_DNA"/>
</dbReference>
<protein>
    <submittedName>
        <fullName evidence="2">DUF4350 domain-containing protein</fullName>
    </submittedName>
</protein>
<evidence type="ECO:0000313" key="3">
    <source>
        <dbReference type="Proteomes" id="UP000235881"/>
    </source>
</evidence>
<keyword evidence="3" id="KW-1185">Reference proteome</keyword>
<proteinExistence type="predicted"/>
<dbReference type="Proteomes" id="UP000235881">
    <property type="component" value="Unassembled WGS sequence"/>
</dbReference>
<comment type="caution">
    <text evidence="2">The sequence shown here is derived from an EMBL/GenBank/DDBJ whole genome shotgun (WGS) entry which is preliminary data.</text>
</comment>
<reference evidence="2 3" key="1">
    <citation type="submission" date="2018-01" db="EMBL/GenBank/DDBJ databases">
        <title>Denitrification phenotypes of diverse strains of Pseudomonas stutzeri.</title>
        <authorList>
            <person name="Milligan D.A."/>
            <person name="Bergaust L."/>
            <person name="Bakken L.R."/>
            <person name="Frostegard A."/>
        </authorList>
    </citation>
    <scope>NUCLEOTIDE SEQUENCE [LARGE SCALE GENOMIC DNA]</scope>
    <source>
        <strain evidence="2 3">DSM 50238</strain>
    </source>
</reference>
<evidence type="ECO:0000259" key="1">
    <source>
        <dbReference type="Pfam" id="PF14258"/>
    </source>
</evidence>
<dbReference type="InterPro" id="IPR025646">
    <property type="entry name" value="DUF4350"/>
</dbReference>
<dbReference type="Pfam" id="PF14258">
    <property type="entry name" value="DUF4350"/>
    <property type="match status" value="1"/>
</dbReference>
<dbReference type="RefSeq" id="WP_102827528.1">
    <property type="nucleotide sequence ID" value="NZ_CP065721.1"/>
</dbReference>
<sequence>MKRRLLILLGVALALLAGADLLTALQPYDEVVDRGPASQARANPFLAAEHFLADIGRPVSHSEHLAELDQAPAKGHSLLLLGDRGQLTPRQTQRLLDWAARGGHLLFVAERLWNEADGKSGDLLADRLNLQQYTSENRDTANAQGESTSDEQQPQLTRLYLDNEASPAFLAFDTGFHLYDADKRAHAWANSAGATHMLQLRHGEGLVTALTDAWIWHNDRIGEYDHAWLLWYLTQDSQVTLVYRADHPGLPSLLLRHFPEMLTALVLLVLLSAWHFGQRHGPLRAPAGSARRRLQEHLLASAEFIQRHGGRAVLLQRLQQDILQRAGRRHAGFDQLPAAQQHELLGTLSGLPAGTIEQAMRPAADASAIDFTRQVADLQALRNAL</sequence>
<accession>A0A8E2QHJ3</accession>
<organism evidence="2 3">
    <name type="scientific">Stutzerimonas degradans</name>
    <dbReference type="NCBI Taxonomy" id="2968968"/>
    <lineage>
        <taxon>Bacteria</taxon>
        <taxon>Pseudomonadati</taxon>
        <taxon>Pseudomonadota</taxon>
        <taxon>Gammaproteobacteria</taxon>
        <taxon>Pseudomonadales</taxon>
        <taxon>Pseudomonadaceae</taxon>
        <taxon>Stutzerimonas</taxon>
    </lineage>
</organism>
<feature type="domain" description="DUF4350" evidence="1">
    <location>
        <begin position="39"/>
        <end position="234"/>
    </location>
</feature>